<evidence type="ECO:0000256" key="5">
    <source>
        <dbReference type="ARBA" id="ARBA00023004"/>
    </source>
</evidence>
<dbReference type="PIRSF" id="PIRSF000370">
    <property type="entry name" value="QueE"/>
    <property type="match status" value="1"/>
</dbReference>
<dbReference type="HAMAP" id="MF_00917">
    <property type="entry name" value="QueE"/>
    <property type="match status" value="1"/>
</dbReference>
<keyword evidence="1 8" id="KW-0004">4Fe-4S</keyword>
<feature type="binding site" evidence="8">
    <location>
        <position position="39"/>
    </location>
    <ligand>
        <name>[4Fe-4S] cluster</name>
        <dbReference type="ChEBI" id="CHEBI:49883"/>
        <note>4Fe-4S-S-AdoMet</note>
    </ligand>
</feature>
<evidence type="ECO:0000313" key="10">
    <source>
        <dbReference type="EMBL" id="MCA6073264.1"/>
    </source>
</evidence>
<dbReference type="SFLD" id="SFLDS00029">
    <property type="entry name" value="Radical_SAM"/>
    <property type="match status" value="1"/>
</dbReference>
<keyword evidence="6 8" id="KW-0411">Iron-sulfur</keyword>
<keyword evidence="7 8" id="KW-0456">Lyase</keyword>
<dbReference type="InterPro" id="IPR007197">
    <property type="entry name" value="rSAM"/>
</dbReference>
<feature type="binding site" evidence="8">
    <location>
        <position position="42"/>
    </location>
    <ligand>
        <name>[4Fe-4S] cluster</name>
        <dbReference type="ChEBI" id="CHEBI:49883"/>
        <note>4Fe-4S-S-AdoMet</note>
    </ligand>
</feature>
<proteinExistence type="inferred from homology"/>
<name>A0A9X1KVU5_9BACT</name>
<feature type="binding site" evidence="8">
    <location>
        <position position="99"/>
    </location>
    <ligand>
        <name>S-adenosyl-L-methionine</name>
        <dbReference type="ChEBI" id="CHEBI:59789"/>
    </ligand>
</feature>
<dbReference type="GO" id="GO:0008616">
    <property type="term" value="P:tRNA queuosine(34) biosynthetic process"/>
    <property type="evidence" value="ECO:0007669"/>
    <property type="project" value="UniProtKB-UniRule"/>
</dbReference>
<dbReference type="PANTHER" id="PTHR42836">
    <property type="entry name" value="7-CARBOXY-7-DEAZAGUANINE SYNTHASE"/>
    <property type="match status" value="1"/>
</dbReference>
<comment type="pathway">
    <text evidence="8">Purine metabolism; 7-cyano-7-deazaguanine biosynthesis.</text>
</comment>
<keyword evidence="2 8" id="KW-0949">S-adenosyl-L-methionine</keyword>
<feature type="domain" description="Radical SAM core" evidence="9">
    <location>
        <begin position="22"/>
        <end position="246"/>
    </location>
</feature>
<dbReference type="InterPro" id="IPR013785">
    <property type="entry name" value="Aldolase_TIM"/>
</dbReference>
<feature type="binding site" evidence="8">
    <location>
        <begin position="16"/>
        <end position="18"/>
    </location>
    <ligand>
        <name>substrate</name>
    </ligand>
</feature>
<accession>A0A9X1KVU5</accession>
<dbReference type="GO" id="GO:0000287">
    <property type="term" value="F:magnesium ion binding"/>
    <property type="evidence" value="ECO:0007669"/>
    <property type="project" value="UniProtKB-UniRule"/>
</dbReference>
<evidence type="ECO:0000256" key="2">
    <source>
        <dbReference type="ARBA" id="ARBA00022691"/>
    </source>
</evidence>
<dbReference type="EC" id="4.3.99.3" evidence="8"/>
<evidence type="ECO:0000313" key="11">
    <source>
        <dbReference type="Proteomes" id="UP001139409"/>
    </source>
</evidence>
<feature type="binding site" evidence="8">
    <location>
        <position position="44"/>
    </location>
    <ligand>
        <name>Mg(2+)</name>
        <dbReference type="ChEBI" id="CHEBI:18420"/>
    </ligand>
</feature>
<comment type="caution">
    <text evidence="8">Lacks conserved residue(s) required for the propagation of feature annotation.</text>
</comment>
<reference evidence="10" key="1">
    <citation type="submission" date="2021-09" db="EMBL/GenBank/DDBJ databases">
        <title>Fulvivirga sp. isolated from coastal sediment.</title>
        <authorList>
            <person name="Yu H."/>
        </authorList>
    </citation>
    <scope>NUCLEOTIDE SEQUENCE</scope>
    <source>
        <strain evidence="10">1062</strain>
    </source>
</reference>
<comment type="cofactor">
    <cofactor evidence="8">
        <name>S-adenosyl-L-methionine</name>
        <dbReference type="ChEBI" id="CHEBI:59789"/>
    </cofactor>
    <text evidence="8">Binds 1 S-adenosyl-L-methionine per subunit.</text>
</comment>
<comment type="similarity">
    <text evidence="8">Belongs to the radical SAM superfamily. 7-carboxy-7-deazaguanine synthase family.</text>
</comment>
<dbReference type="PROSITE" id="PS51918">
    <property type="entry name" value="RADICAL_SAM"/>
    <property type="match status" value="1"/>
</dbReference>
<keyword evidence="8" id="KW-0671">Queuosine biosynthesis</keyword>
<feature type="binding site" evidence="8">
    <location>
        <begin position="148"/>
        <end position="150"/>
    </location>
    <ligand>
        <name>S-adenosyl-L-methionine</name>
        <dbReference type="ChEBI" id="CHEBI:59789"/>
    </ligand>
</feature>
<protein>
    <recommendedName>
        <fullName evidence="8">7-carboxy-7-deazaguanine synthase</fullName>
        <shortName evidence="8">CDG synthase</shortName>
        <ecNumber evidence="8">4.3.99.3</ecNumber>
    </recommendedName>
    <alternativeName>
        <fullName evidence="8">Queuosine biosynthesis protein QueE</fullName>
    </alternativeName>
</protein>
<dbReference type="InterPro" id="IPR024924">
    <property type="entry name" value="7-CO-7-deazaguanine_synth-like"/>
</dbReference>
<comment type="subunit">
    <text evidence="8">Homodimer.</text>
</comment>
<dbReference type="EMBL" id="JAIXNE010000001">
    <property type="protein sequence ID" value="MCA6073264.1"/>
    <property type="molecule type" value="Genomic_DNA"/>
</dbReference>
<dbReference type="Pfam" id="PF04055">
    <property type="entry name" value="Radical_SAM"/>
    <property type="match status" value="1"/>
</dbReference>
<feature type="binding site" evidence="8">
    <location>
        <begin position="41"/>
        <end position="43"/>
    </location>
    <ligand>
        <name>S-adenosyl-L-methionine</name>
        <dbReference type="ChEBI" id="CHEBI:59789"/>
    </ligand>
</feature>
<dbReference type="CDD" id="cd01335">
    <property type="entry name" value="Radical_SAM"/>
    <property type="match status" value="1"/>
</dbReference>
<dbReference type="GO" id="GO:1904047">
    <property type="term" value="F:S-adenosyl-L-methionine binding"/>
    <property type="evidence" value="ECO:0007669"/>
    <property type="project" value="UniProtKB-UniRule"/>
</dbReference>
<keyword evidence="3 8" id="KW-0479">Metal-binding</keyword>
<feature type="binding site" evidence="8">
    <location>
        <position position="97"/>
    </location>
    <ligand>
        <name>substrate</name>
    </ligand>
</feature>
<comment type="cofactor">
    <cofactor evidence="8">
        <name>[4Fe-4S] cluster</name>
        <dbReference type="ChEBI" id="CHEBI:49883"/>
    </cofactor>
    <text evidence="8">Binds 1 [4Fe-4S] cluster. The cluster is coordinated with 3 cysteines and an exchangeable S-adenosyl-L-methionine.</text>
</comment>
<evidence type="ECO:0000256" key="8">
    <source>
        <dbReference type="HAMAP-Rule" id="MF_00917"/>
    </source>
</evidence>
<comment type="caution">
    <text evidence="10">The sequence shown here is derived from an EMBL/GenBank/DDBJ whole genome shotgun (WGS) entry which is preliminary data.</text>
</comment>
<keyword evidence="11" id="KW-1185">Reference proteome</keyword>
<evidence type="ECO:0000259" key="9">
    <source>
        <dbReference type="PROSITE" id="PS51918"/>
    </source>
</evidence>
<comment type="cofactor">
    <cofactor evidence="8">
        <name>Mg(2+)</name>
        <dbReference type="ChEBI" id="CHEBI:18420"/>
    </cofactor>
</comment>
<keyword evidence="5 8" id="KW-0408">Iron</keyword>
<comment type="catalytic activity">
    <reaction evidence="8">
        <text>6-carboxy-5,6,7,8-tetrahydropterin + H(+) = 7-carboxy-7-carbaguanine + NH4(+)</text>
        <dbReference type="Rhea" id="RHEA:27974"/>
        <dbReference type="ChEBI" id="CHEBI:15378"/>
        <dbReference type="ChEBI" id="CHEBI:28938"/>
        <dbReference type="ChEBI" id="CHEBI:61032"/>
        <dbReference type="ChEBI" id="CHEBI:61036"/>
        <dbReference type="EC" id="4.3.99.3"/>
    </reaction>
</comment>
<evidence type="ECO:0000256" key="1">
    <source>
        <dbReference type="ARBA" id="ARBA00022485"/>
    </source>
</evidence>
<dbReference type="InterPro" id="IPR058240">
    <property type="entry name" value="rSAM_sf"/>
</dbReference>
<dbReference type="SUPFAM" id="SSF102114">
    <property type="entry name" value="Radical SAM enzymes"/>
    <property type="match status" value="1"/>
</dbReference>
<dbReference type="GO" id="GO:0016840">
    <property type="term" value="F:carbon-nitrogen lyase activity"/>
    <property type="evidence" value="ECO:0007669"/>
    <property type="project" value="UniProtKB-UniRule"/>
</dbReference>
<dbReference type="GO" id="GO:0051539">
    <property type="term" value="F:4 iron, 4 sulfur cluster binding"/>
    <property type="evidence" value="ECO:0007669"/>
    <property type="project" value="UniProtKB-UniRule"/>
</dbReference>
<sequence>MKIAKLSGNAEIFHTIQGEGKSSGLPCIFLRLSLCNLHCTWCDTDYTWNWEGTPFSHVNDTQPGYKKFSKEEQILEAGIEYLLEEISKFNCPNLVVTGGEPLMQQKDLAVLLQALREEKIIEHIEIETNGTLMPIADLDLQVDQYNVSPKLTNSGNPDKLRIRPEILDWFARSPKANFKFVCAAPKDLYEIEELIRSFGIPSNKVILMPLGTSIDSLDEREKWLTEICKNKGFRFSDRMHIRLFGNKRGV</sequence>
<gene>
    <name evidence="8" type="primary">queE</name>
    <name evidence="10" type="ORF">LDX50_00200</name>
</gene>
<comment type="function">
    <text evidence="8">Catalyzes the complex heterocyclic radical-mediated conversion of 6-carboxy-5,6,7,8-tetrahydropterin (CPH4) to 7-carboxy-7-deazaguanine (CDG), a step common to the biosynthetic pathways of all 7-deazapurine-containing compounds.</text>
</comment>
<dbReference type="Gene3D" id="3.20.20.70">
    <property type="entry name" value="Aldolase class I"/>
    <property type="match status" value="1"/>
</dbReference>
<evidence type="ECO:0000256" key="4">
    <source>
        <dbReference type="ARBA" id="ARBA00022842"/>
    </source>
</evidence>
<evidence type="ECO:0000256" key="6">
    <source>
        <dbReference type="ARBA" id="ARBA00023014"/>
    </source>
</evidence>
<dbReference type="PANTHER" id="PTHR42836:SF1">
    <property type="entry name" value="7-CARBOXY-7-DEAZAGUANINE SYNTHASE"/>
    <property type="match status" value="1"/>
</dbReference>
<feature type="binding site" evidence="8">
    <location>
        <position position="35"/>
    </location>
    <ligand>
        <name>[4Fe-4S] cluster</name>
        <dbReference type="ChEBI" id="CHEBI:49883"/>
        <note>4Fe-4S-S-AdoMet</note>
    </ligand>
</feature>
<evidence type="ECO:0000256" key="7">
    <source>
        <dbReference type="ARBA" id="ARBA00023239"/>
    </source>
</evidence>
<evidence type="ECO:0000256" key="3">
    <source>
        <dbReference type="ARBA" id="ARBA00022723"/>
    </source>
</evidence>
<keyword evidence="4 8" id="KW-0460">Magnesium</keyword>
<dbReference type="RefSeq" id="WP_225696383.1">
    <property type="nucleotide sequence ID" value="NZ_JAIXNE010000001.1"/>
</dbReference>
<dbReference type="AlphaFoldDB" id="A0A9X1KVU5"/>
<dbReference type="Proteomes" id="UP001139409">
    <property type="component" value="Unassembled WGS sequence"/>
</dbReference>
<organism evidence="10 11">
    <name type="scientific">Fulvivirga sedimenti</name>
    <dbReference type="NCBI Taxonomy" id="2879465"/>
    <lineage>
        <taxon>Bacteria</taxon>
        <taxon>Pseudomonadati</taxon>
        <taxon>Bacteroidota</taxon>
        <taxon>Cytophagia</taxon>
        <taxon>Cytophagales</taxon>
        <taxon>Fulvivirgaceae</taxon>
        <taxon>Fulvivirga</taxon>
    </lineage>
</organism>
<feature type="binding site" evidence="8">
    <location>
        <position position="31"/>
    </location>
    <ligand>
        <name>substrate</name>
    </ligand>
</feature>